<keyword evidence="4" id="KW-1185">Reference proteome</keyword>
<dbReference type="Proteomes" id="UP001262582">
    <property type="component" value="Unassembled WGS sequence"/>
</dbReference>
<name>A0ABU3D6N8_9FLAO</name>
<gene>
    <name evidence="3" type="ORF">RM539_11490</name>
</gene>
<dbReference type="PANTHER" id="PTHR30349:SF64">
    <property type="entry name" value="PROPHAGE INTEGRASE INTD-RELATED"/>
    <property type="match status" value="1"/>
</dbReference>
<dbReference type="Gene3D" id="1.10.443.10">
    <property type="entry name" value="Intergrase catalytic core"/>
    <property type="match status" value="2"/>
</dbReference>
<dbReference type="PANTHER" id="PTHR30349">
    <property type="entry name" value="PHAGE INTEGRASE-RELATED"/>
    <property type="match status" value="1"/>
</dbReference>
<dbReference type="EMBL" id="JAVRHK010000007">
    <property type="protein sequence ID" value="MDT0677202.1"/>
    <property type="molecule type" value="Genomic_DNA"/>
</dbReference>
<dbReference type="InterPro" id="IPR013762">
    <property type="entry name" value="Integrase-like_cat_sf"/>
</dbReference>
<proteinExistence type="predicted"/>
<evidence type="ECO:0000259" key="2">
    <source>
        <dbReference type="PROSITE" id="PS51898"/>
    </source>
</evidence>
<dbReference type="SUPFAM" id="SSF56349">
    <property type="entry name" value="DNA breaking-rejoining enzymes"/>
    <property type="match status" value="1"/>
</dbReference>
<keyword evidence="1" id="KW-0233">DNA recombination</keyword>
<evidence type="ECO:0000313" key="4">
    <source>
        <dbReference type="Proteomes" id="UP001262582"/>
    </source>
</evidence>
<sequence>MAVNNEWIEKYPFAKFKIRMQKKEREFLSAEELNIIRDYFSSIERLQIVKDLFVFSCYTGIAYCDVMALKSDQMVLGIDKNYWVTKRMKTNNSVRVPLLAPALAIIQKYKDHPRRNPEKLLPSISNQKLNMARHTFATTVTLNNGVPIETVSKILGHTRLATTQIYARVLDCKLSEDMRTLERKLEN</sequence>
<dbReference type="InterPro" id="IPR011010">
    <property type="entry name" value="DNA_brk_join_enz"/>
</dbReference>
<evidence type="ECO:0000313" key="3">
    <source>
        <dbReference type="EMBL" id="MDT0677202.1"/>
    </source>
</evidence>
<dbReference type="RefSeq" id="WP_311503539.1">
    <property type="nucleotide sequence ID" value="NZ_JAVRHK010000007.1"/>
</dbReference>
<dbReference type="PROSITE" id="PS51898">
    <property type="entry name" value="TYR_RECOMBINASE"/>
    <property type="match status" value="1"/>
</dbReference>
<dbReference type="Pfam" id="PF00589">
    <property type="entry name" value="Phage_integrase"/>
    <property type="match status" value="1"/>
</dbReference>
<dbReference type="CDD" id="cd01185">
    <property type="entry name" value="INTN1_C_like"/>
    <property type="match status" value="1"/>
</dbReference>
<accession>A0ABU3D6N8</accession>
<organism evidence="3 4">
    <name type="scientific">Autumnicola musiva</name>
    <dbReference type="NCBI Taxonomy" id="3075589"/>
    <lineage>
        <taxon>Bacteria</taxon>
        <taxon>Pseudomonadati</taxon>
        <taxon>Bacteroidota</taxon>
        <taxon>Flavobacteriia</taxon>
        <taxon>Flavobacteriales</taxon>
        <taxon>Flavobacteriaceae</taxon>
        <taxon>Autumnicola</taxon>
    </lineage>
</organism>
<evidence type="ECO:0000256" key="1">
    <source>
        <dbReference type="ARBA" id="ARBA00023172"/>
    </source>
</evidence>
<dbReference type="InterPro" id="IPR050090">
    <property type="entry name" value="Tyrosine_recombinase_XerCD"/>
</dbReference>
<dbReference type="InterPro" id="IPR002104">
    <property type="entry name" value="Integrase_catalytic"/>
</dbReference>
<protein>
    <submittedName>
        <fullName evidence="3">Site-specific integrase</fullName>
    </submittedName>
</protein>
<reference evidence="3 4" key="1">
    <citation type="submission" date="2023-09" db="EMBL/GenBank/DDBJ databases">
        <authorList>
            <person name="Rey-Velasco X."/>
        </authorList>
    </citation>
    <scope>NUCLEOTIDE SEQUENCE [LARGE SCALE GENOMIC DNA]</scope>
    <source>
        <strain evidence="3 4">F117</strain>
    </source>
</reference>
<comment type="caution">
    <text evidence="3">The sequence shown here is derived from an EMBL/GenBank/DDBJ whole genome shotgun (WGS) entry which is preliminary data.</text>
</comment>
<feature type="domain" description="Tyr recombinase" evidence="2">
    <location>
        <begin position="23"/>
        <end position="179"/>
    </location>
</feature>